<name>A0A2H0KBU8_9BACT</name>
<evidence type="ECO:0000313" key="1">
    <source>
        <dbReference type="EMBL" id="PIQ68738.1"/>
    </source>
</evidence>
<comment type="caution">
    <text evidence="1">The sequence shown here is derived from an EMBL/GenBank/DDBJ whole genome shotgun (WGS) entry which is preliminary data.</text>
</comment>
<gene>
    <name evidence="1" type="ORF">COV91_02565</name>
</gene>
<dbReference type="AlphaFoldDB" id="A0A2H0KBU8"/>
<reference evidence="1 2" key="1">
    <citation type="submission" date="2017-09" db="EMBL/GenBank/DDBJ databases">
        <title>Depth-based differentiation of microbial function through sediment-hosted aquifers and enrichment of novel symbionts in the deep terrestrial subsurface.</title>
        <authorList>
            <person name="Probst A.J."/>
            <person name="Ladd B."/>
            <person name="Jarett J.K."/>
            <person name="Geller-Mcgrath D.E."/>
            <person name="Sieber C.M."/>
            <person name="Emerson J.B."/>
            <person name="Anantharaman K."/>
            <person name="Thomas B.C."/>
            <person name="Malmstrom R."/>
            <person name="Stieglmeier M."/>
            <person name="Klingl A."/>
            <person name="Woyke T."/>
            <person name="Ryan C.M."/>
            <person name="Banfield J.F."/>
        </authorList>
    </citation>
    <scope>NUCLEOTIDE SEQUENCE [LARGE SCALE GENOMIC DNA]</scope>
    <source>
        <strain evidence="1">CG11_big_fil_rev_8_21_14_0_20_46_11</strain>
    </source>
</reference>
<dbReference type="Proteomes" id="UP000229342">
    <property type="component" value="Unassembled WGS sequence"/>
</dbReference>
<evidence type="ECO:0000313" key="2">
    <source>
        <dbReference type="Proteomes" id="UP000229342"/>
    </source>
</evidence>
<protein>
    <submittedName>
        <fullName evidence="1">Uncharacterized protein</fullName>
    </submittedName>
</protein>
<sequence>MVLPGRTISCARRTSGWLFGTYPAAHASRSRSASRTVCMFPVLREISAQGGDFAENRNYFLYESANTSLTNSIKETRTAFLVSKPFG</sequence>
<dbReference type="EMBL" id="PCVG01000031">
    <property type="protein sequence ID" value="PIQ68738.1"/>
    <property type="molecule type" value="Genomic_DNA"/>
</dbReference>
<organism evidence="1 2">
    <name type="scientific">Candidatus Taylorbacteria bacterium CG11_big_fil_rev_8_21_14_0_20_46_11</name>
    <dbReference type="NCBI Taxonomy" id="1975025"/>
    <lineage>
        <taxon>Bacteria</taxon>
        <taxon>Candidatus Tayloriibacteriota</taxon>
    </lineage>
</organism>
<proteinExistence type="predicted"/>
<accession>A0A2H0KBU8</accession>